<evidence type="ECO:0000256" key="1">
    <source>
        <dbReference type="ARBA" id="ARBA00010613"/>
    </source>
</evidence>
<organism evidence="7 8">
    <name type="scientific">Marivirga aurantiaca</name>
    <dbReference type="NCBI Taxonomy" id="2802615"/>
    <lineage>
        <taxon>Bacteria</taxon>
        <taxon>Pseudomonadati</taxon>
        <taxon>Bacteroidota</taxon>
        <taxon>Cytophagia</taxon>
        <taxon>Cytophagales</taxon>
        <taxon>Marivirgaceae</taxon>
        <taxon>Marivirga</taxon>
    </lineage>
</organism>
<dbReference type="InterPro" id="IPR003010">
    <property type="entry name" value="C-N_Hydrolase"/>
</dbReference>
<keyword evidence="2" id="KW-0378">Hydrolase</keyword>
<dbReference type="NCBIfam" id="NF007757">
    <property type="entry name" value="PRK10438.1"/>
    <property type="match status" value="1"/>
</dbReference>
<dbReference type="EC" id="3.5.1.3" evidence="3"/>
<dbReference type="Gene3D" id="3.60.110.10">
    <property type="entry name" value="Carbon-nitrogen hydrolase"/>
    <property type="match status" value="1"/>
</dbReference>
<evidence type="ECO:0000313" key="7">
    <source>
        <dbReference type="EMBL" id="MBK6265077.1"/>
    </source>
</evidence>
<proteinExistence type="inferred from homology"/>
<keyword evidence="8" id="KW-1185">Reference proteome</keyword>
<dbReference type="PANTHER" id="PTHR47799">
    <property type="entry name" value="OMEGA-AMIDASE YAFV"/>
    <property type="match status" value="1"/>
</dbReference>
<dbReference type="Proteomes" id="UP000611723">
    <property type="component" value="Unassembled WGS sequence"/>
</dbReference>
<comment type="similarity">
    <text evidence="1">Belongs to the carbon-nitrogen hydrolase superfamily. NIT1/NIT2 family.</text>
</comment>
<evidence type="ECO:0000313" key="8">
    <source>
        <dbReference type="Proteomes" id="UP000611723"/>
    </source>
</evidence>
<dbReference type="SUPFAM" id="SSF56317">
    <property type="entry name" value="Carbon-nitrogen hydrolase"/>
    <property type="match status" value="1"/>
</dbReference>
<dbReference type="FunFam" id="3.60.110.10:FF:000004">
    <property type="entry name" value="Carbon-nitrogen hydrolase"/>
    <property type="match status" value="1"/>
</dbReference>
<dbReference type="InterPro" id="IPR052737">
    <property type="entry name" value="Omega-amidase_YafV"/>
</dbReference>
<accession>A0A935C8N9</accession>
<evidence type="ECO:0000256" key="5">
    <source>
        <dbReference type="ARBA" id="ARBA00072139"/>
    </source>
</evidence>
<name>A0A935C8N9_9BACT</name>
<protein>
    <recommendedName>
        <fullName evidence="5">Omega-amidase YafV</fullName>
        <ecNumber evidence="3">3.5.1.3</ecNumber>
    </recommendedName>
</protein>
<evidence type="ECO:0000259" key="6">
    <source>
        <dbReference type="PROSITE" id="PS50263"/>
    </source>
</evidence>
<dbReference type="PANTHER" id="PTHR47799:SF1">
    <property type="entry name" value="OMEGA-AMIDASE YAFV"/>
    <property type="match status" value="1"/>
</dbReference>
<dbReference type="GO" id="GO:0106008">
    <property type="term" value="F:2-oxoglutaramate amidase activity"/>
    <property type="evidence" value="ECO:0007669"/>
    <property type="project" value="TreeGrafter"/>
</dbReference>
<dbReference type="Pfam" id="PF00795">
    <property type="entry name" value="CN_hydrolase"/>
    <property type="match status" value="1"/>
</dbReference>
<reference evidence="7" key="1">
    <citation type="submission" date="2021-01" db="EMBL/GenBank/DDBJ databases">
        <title>Marivirga aurantiaca sp. nov., isolated from intertidal surface sediments.</title>
        <authorList>
            <person name="Zhang M."/>
        </authorList>
    </citation>
    <scope>NUCLEOTIDE SEQUENCE</scope>
    <source>
        <strain evidence="7">S37H4</strain>
    </source>
</reference>
<evidence type="ECO:0000256" key="4">
    <source>
        <dbReference type="ARBA" id="ARBA00052904"/>
    </source>
</evidence>
<dbReference type="GO" id="GO:0050152">
    <property type="term" value="F:omega-amidase activity"/>
    <property type="evidence" value="ECO:0007669"/>
    <property type="project" value="UniProtKB-EC"/>
</dbReference>
<dbReference type="CDD" id="cd07575">
    <property type="entry name" value="Xc-1258_like"/>
    <property type="match status" value="1"/>
</dbReference>
<sequence>MQDLKISLVQTPLHWQDKQANLAMLEEKIWQIDEATDVIILPEMFNTGFSMQAEKMGEPMNLHTFKWMRQMAEQRKSVVTGSYIINEGGKYFNRLIWMQPDGHYYSYDKKHLFRMANEDAHYSPGSSPLIVKWKGWKIKPLVCYDLRFPVWSRNKAHHGEMEYDLMLFVANWPAARVNAWDILLQARAIENLSYCAGVNRIGEDGNGVLYNGHSAIYNPKGESLFFANDKEEVETVSLSKAELIHFREKFPAYLDADDFSVN</sequence>
<dbReference type="PROSITE" id="PS50263">
    <property type="entry name" value="CN_HYDROLASE"/>
    <property type="match status" value="1"/>
</dbReference>
<dbReference type="RefSeq" id="WP_201430758.1">
    <property type="nucleotide sequence ID" value="NZ_JAEQBW010000003.1"/>
</dbReference>
<dbReference type="AlphaFoldDB" id="A0A935C8N9"/>
<comment type="catalytic activity">
    <reaction evidence="4">
        <text>a monoamide of a dicarboxylate + H2O = a dicarboxylate + NH4(+)</text>
        <dbReference type="Rhea" id="RHEA:11716"/>
        <dbReference type="ChEBI" id="CHEBI:15377"/>
        <dbReference type="ChEBI" id="CHEBI:28938"/>
        <dbReference type="ChEBI" id="CHEBI:28965"/>
        <dbReference type="ChEBI" id="CHEBI:77450"/>
        <dbReference type="EC" id="3.5.1.3"/>
    </reaction>
</comment>
<dbReference type="InterPro" id="IPR036526">
    <property type="entry name" value="C-N_Hydrolase_sf"/>
</dbReference>
<gene>
    <name evidence="7" type="ORF">JKA74_08505</name>
</gene>
<evidence type="ECO:0000256" key="2">
    <source>
        <dbReference type="ARBA" id="ARBA00022801"/>
    </source>
</evidence>
<evidence type="ECO:0000256" key="3">
    <source>
        <dbReference type="ARBA" id="ARBA00039118"/>
    </source>
</evidence>
<feature type="domain" description="CN hydrolase" evidence="6">
    <location>
        <begin position="4"/>
        <end position="240"/>
    </location>
</feature>
<comment type="caution">
    <text evidence="7">The sequence shown here is derived from an EMBL/GenBank/DDBJ whole genome shotgun (WGS) entry which is preliminary data.</text>
</comment>
<dbReference type="EMBL" id="JAEQBW010000003">
    <property type="protein sequence ID" value="MBK6265077.1"/>
    <property type="molecule type" value="Genomic_DNA"/>
</dbReference>